<evidence type="ECO:0000313" key="1">
    <source>
        <dbReference type="EMBL" id="KAG5632014.1"/>
    </source>
</evidence>
<accession>A0A9J6B5K6</accession>
<name>A0A9J6B5K6_SOLCO</name>
<evidence type="ECO:0000313" key="2">
    <source>
        <dbReference type="Proteomes" id="UP000824120"/>
    </source>
</evidence>
<sequence>MEQIQITIGVSPDLATEAQGGSLLSTPMGTAGVVVRELRARRVLATVLELLELCLGGVSARFRRKYGEEGDGGLWVAFGQISVV</sequence>
<gene>
    <name evidence="1" type="ORF">H5410_003731</name>
</gene>
<keyword evidence="2" id="KW-1185">Reference proteome</keyword>
<proteinExistence type="predicted"/>
<dbReference type="AlphaFoldDB" id="A0A9J6B5K6"/>
<organism evidence="1 2">
    <name type="scientific">Solanum commersonii</name>
    <name type="common">Commerson's wild potato</name>
    <name type="synonym">Commerson's nightshade</name>
    <dbReference type="NCBI Taxonomy" id="4109"/>
    <lineage>
        <taxon>Eukaryota</taxon>
        <taxon>Viridiplantae</taxon>
        <taxon>Streptophyta</taxon>
        <taxon>Embryophyta</taxon>
        <taxon>Tracheophyta</taxon>
        <taxon>Spermatophyta</taxon>
        <taxon>Magnoliopsida</taxon>
        <taxon>eudicotyledons</taxon>
        <taxon>Gunneridae</taxon>
        <taxon>Pentapetalae</taxon>
        <taxon>asterids</taxon>
        <taxon>lamiids</taxon>
        <taxon>Solanales</taxon>
        <taxon>Solanaceae</taxon>
        <taxon>Solanoideae</taxon>
        <taxon>Solaneae</taxon>
        <taxon>Solanum</taxon>
    </lineage>
</organism>
<dbReference type="EMBL" id="JACXVP010000001">
    <property type="protein sequence ID" value="KAG5632014.1"/>
    <property type="molecule type" value="Genomic_DNA"/>
</dbReference>
<protein>
    <submittedName>
        <fullName evidence="1">Uncharacterized protein</fullName>
    </submittedName>
</protein>
<dbReference type="Proteomes" id="UP000824120">
    <property type="component" value="Chromosome 1"/>
</dbReference>
<comment type="caution">
    <text evidence="1">The sequence shown here is derived from an EMBL/GenBank/DDBJ whole genome shotgun (WGS) entry which is preliminary data.</text>
</comment>
<reference evidence="1 2" key="1">
    <citation type="submission" date="2020-09" db="EMBL/GenBank/DDBJ databases">
        <title>De no assembly of potato wild relative species, Solanum commersonii.</title>
        <authorList>
            <person name="Cho K."/>
        </authorList>
    </citation>
    <scope>NUCLEOTIDE SEQUENCE [LARGE SCALE GENOMIC DNA]</scope>
    <source>
        <strain evidence="1">LZ3.2</strain>
        <tissue evidence="1">Leaf</tissue>
    </source>
</reference>